<dbReference type="PROSITE" id="PS50983">
    <property type="entry name" value="FE_B12_PBP"/>
    <property type="match status" value="1"/>
</dbReference>
<organism evidence="2 3">
    <name type="scientific">Psychrilyobacter piezotolerans</name>
    <dbReference type="NCBI Taxonomy" id="2293438"/>
    <lineage>
        <taxon>Bacteria</taxon>
        <taxon>Fusobacteriati</taxon>
        <taxon>Fusobacteriota</taxon>
        <taxon>Fusobacteriia</taxon>
        <taxon>Fusobacteriales</taxon>
        <taxon>Fusobacteriaceae</taxon>
        <taxon>Psychrilyobacter</taxon>
    </lineage>
</organism>
<dbReference type="PANTHER" id="PTHR30535">
    <property type="entry name" value="VITAMIN B12-BINDING PROTEIN"/>
    <property type="match status" value="1"/>
</dbReference>
<dbReference type="RefSeq" id="WP_114641214.1">
    <property type="nucleotide sequence ID" value="NZ_JAACIO010000002.1"/>
</dbReference>
<reference evidence="2 3" key="1">
    <citation type="submission" date="2018-08" db="EMBL/GenBank/DDBJ databases">
        <title>Draft genome sequence of Psychrilyobacter sp. strain SD5 isolated from Black Sea water.</title>
        <authorList>
            <person name="Yadav S."/>
            <person name="Villanueva L."/>
            <person name="Damste J.S.S."/>
        </authorList>
    </citation>
    <scope>NUCLEOTIDE SEQUENCE [LARGE SCALE GENOMIC DNA]</scope>
    <source>
        <strain evidence="2 3">SD5</strain>
    </source>
</reference>
<accession>A0ABX9KKG7</accession>
<protein>
    <recommendedName>
        <fullName evidence="1">Fe/B12 periplasmic-binding domain-containing protein</fullName>
    </recommendedName>
</protein>
<evidence type="ECO:0000313" key="3">
    <source>
        <dbReference type="Proteomes" id="UP000263486"/>
    </source>
</evidence>
<evidence type="ECO:0000313" key="2">
    <source>
        <dbReference type="EMBL" id="REI42983.1"/>
    </source>
</evidence>
<sequence>MSKIIIYFLLFISSYSMNYVNISRLDTLSRKGTIFMSINSFHKIGVDLNSSKDTFILNTDVGKYYLKGSRIITPHREYTYLSEPFVSRGKYYLPLELILELNGAHLENNRIMRSVEPENPDTFPKRVISLSPGITEKIFALGGEDLLVGRTSFAVYPEEVENIDIVGTMFEPNLEVMLDKDPDMVIAETHFREKLMLTLNSLEIAATKYRSPTNIPEIHRSIVDLGTLLGRRPEARGLNASLKDKISYTRYILKDQEIPRVYYVLGSGKTDITPGGDTFINSLMELAGGDNIAREKDGWRYSLEELILNNPDIIFGSQRSIDNMLMEENYRFLTAIKNKKYYIIADDSIFNLPGPRALTQGIYEMVKIFHPESAEKLKNKY</sequence>
<dbReference type="Gene3D" id="3.40.50.1980">
    <property type="entry name" value="Nitrogenase molybdenum iron protein domain"/>
    <property type="match status" value="2"/>
</dbReference>
<feature type="domain" description="Fe/B12 periplasmic-binding" evidence="1">
    <location>
        <begin position="126"/>
        <end position="373"/>
    </location>
</feature>
<dbReference type="EMBL" id="QUAJ01000002">
    <property type="protein sequence ID" value="REI42983.1"/>
    <property type="molecule type" value="Genomic_DNA"/>
</dbReference>
<keyword evidence="3" id="KW-1185">Reference proteome</keyword>
<dbReference type="SUPFAM" id="SSF53807">
    <property type="entry name" value="Helical backbone' metal receptor"/>
    <property type="match status" value="1"/>
</dbReference>
<name>A0ABX9KKG7_9FUSO</name>
<dbReference type="InterPro" id="IPR002491">
    <property type="entry name" value="ABC_transptr_periplasmic_BD"/>
</dbReference>
<evidence type="ECO:0000259" key="1">
    <source>
        <dbReference type="PROSITE" id="PS50983"/>
    </source>
</evidence>
<proteinExistence type="predicted"/>
<dbReference type="PANTHER" id="PTHR30535:SF34">
    <property type="entry name" value="MOLYBDATE-BINDING PROTEIN MOLA"/>
    <property type="match status" value="1"/>
</dbReference>
<dbReference type="Proteomes" id="UP000263486">
    <property type="component" value="Unassembled WGS sequence"/>
</dbReference>
<dbReference type="InterPro" id="IPR050902">
    <property type="entry name" value="ABC_Transporter_SBP"/>
</dbReference>
<comment type="caution">
    <text evidence="2">The sequence shown here is derived from an EMBL/GenBank/DDBJ whole genome shotgun (WGS) entry which is preliminary data.</text>
</comment>
<dbReference type="Pfam" id="PF01497">
    <property type="entry name" value="Peripla_BP_2"/>
    <property type="match status" value="1"/>
</dbReference>
<gene>
    <name evidence="2" type="ORF">DYH56_02220</name>
</gene>